<dbReference type="GO" id="GO:0005634">
    <property type="term" value="C:nucleus"/>
    <property type="evidence" value="ECO:0007669"/>
    <property type="project" value="UniProtKB-SubCell"/>
</dbReference>
<feature type="region of interest" description="Disordered" evidence="7">
    <location>
        <begin position="81"/>
        <end position="122"/>
    </location>
</feature>
<evidence type="ECO:0000256" key="6">
    <source>
        <dbReference type="SAM" id="Coils"/>
    </source>
</evidence>
<dbReference type="PROSITE" id="PS00036">
    <property type="entry name" value="BZIP_BASIC"/>
    <property type="match status" value="1"/>
</dbReference>
<evidence type="ECO:0000256" key="5">
    <source>
        <dbReference type="ARBA" id="ARBA00023242"/>
    </source>
</evidence>
<dbReference type="EMBL" id="CM003605">
    <property type="protein sequence ID" value="KYP70162.1"/>
    <property type="molecule type" value="Genomic_DNA"/>
</dbReference>
<feature type="domain" description="BZIP" evidence="8">
    <location>
        <begin position="125"/>
        <end position="188"/>
    </location>
</feature>
<evidence type="ECO:0000256" key="7">
    <source>
        <dbReference type="SAM" id="MobiDB-lite"/>
    </source>
</evidence>
<evidence type="ECO:0000256" key="2">
    <source>
        <dbReference type="ARBA" id="ARBA00023015"/>
    </source>
</evidence>
<gene>
    <name evidence="9" type="ORF">KK1_009373</name>
</gene>
<dbReference type="Pfam" id="PF00170">
    <property type="entry name" value="bZIP_1"/>
    <property type="match status" value="1"/>
</dbReference>
<dbReference type="InterPro" id="IPR004827">
    <property type="entry name" value="bZIP"/>
</dbReference>
<dbReference type="InterPro" id="IPR046347">
    <property type="entry name" value="bZIP_sf"/>
</dbReference>
<dbReference type="PANTHER" id="PTHR47693">
    <property type="entry name" value="BZIP TRANSCRIPTION FACTOR RISBZ3-RELATED"/>
    <property type="match status" value="1"/>
</dbReference>
<dbReference type="Gramene" id="C.cajan_09114.t">
    <property type="protein sequence ID" value="C.cajan_09114.t"/>
    <property type="gene ID" value="C.cajan_09114"/>
</dbReference>
<feature type="coiled-coil region" evidence="6">
    <location>
        <begin position="136"/>
        <end position="205"/>
    </location>
</feature>
<dbReference type="PROSITE" id="PS50217">
    <property type="entry name" value="BZIP"/>
    <property type="match status" value="1"/>
</dbReference>
<evidence type="ECO:0000256" key="1">
    <source>
        <dbReference type="ARBA" id="ARBA00004123"/>
    </source>
</evidence>
<dbReference type="STRING" id="3821.A0A151TSV3"/>
<evidence type="ECO:0000256" key="4">
    <source>
        <dbReference type="ARBA" id="ARBA00023163"/>
    </source>
</evidence>
<dbReference type="FunFam" id="1.20.5.170:FF:000020">
    <property type="entry name" value="BZIP transcription factor"/>
    <property type="match status" value="1"/>
</dbReference>
<sequence>MATADSDLDYDFPSLDYDLRFLSLAGTDVFSAFQSLLPDAMTSFSTCELADPLCSQNLTPKHSTITATIDTQSSICGTANVGSPVSANKPEGRENHTKGATSGPSEPSDEDDEAGICEQSTNPLEVKRLKRMDSNRESARRSRRRKQAHLADLELQVEKLKVENATLYKQFTDASQQFREADTNNRVLKSDVEALRAKVKLAEDMVTRSSFTTLNTQLLQTQCQLSTPQQLNTTNLRRMAHVSPSITVHGNDGSYNGVTVGGQNSGIGNLDMAYNDVNNGVELWDYSAT</sequence>
<keyword evidence="6" id="KW-0175">Coiled coil</keyword>
<keyword evidence="4" id="KW-0804">Transcription</keyword>
<evidence type="ECO:0000313" key="9">
    <source>
        <dbReference type="EMBL" id="KYP70162.1"/>
    </source>
</evidence>
<dbReference type="GO" id="GO:0003700">
    <property type="term" value="F:DNA-binding transcription factor activity"/>
    <property type="evidence" value="ECO:0007669"/>
    <property type="project" value="InterPro"/>
</dbReference>
<dbReference type="CDD" id="cd14702">
    <property type="entry name" value="bZIP_plant_GBF1"/>
    <property type="match status" value="1"/>
</dbReference>
<organism evidence="9 10">
    <name type="scientific">Cajanus cajan</name>
    <name type="common">Pigeon pea</name>
    <name type="synonym">Cajanus indicus</name>
    <dbReference type="NCBI Taxonomy" id="3821"/>
    <lineage>
        <taxon>Eukaryota</taxon>
        <taxon>Viridiplantae</taxon>
        <taxon>Streptophyta</taxon>
        <taxon>Embryophyta</taxon>
        <taxon>Tracheophyta</taxon>
        <taxon>Spermatophyta</taxon>
        <taxon>Magnoliopsida</taxon>
        <taxon>eudicotyledons</taxon>
        <taxon>Gunneridae</taxon>
        <taxon>Pentapetalae</taxon>
        <taxon>rosids</taxon>
        <taxon>fabids</taxon>
        <taxon>Fabales</taxon>
        <taxon>Fabaceae</taxon>
        <taxon>Papilionoideae</taxon>
        <taxon>50 kb inversion clade</taxon>
        <taxon>NPAAA clade</taxon>
        <taxon>indigoferoid/millettioid clade</taxon>
        <taxon>Phaseoleae</taxon>
        <taxon>Cajanus</taxon>
    </lineage>
</organism>
<dbReference type="InterPro" id="IPR045314">
    <property type="entry name" value="bZIP_plant_GBF1"/>
</dbReference>
<keyword evidence="2" id="KW-0805">Transcription regulation</keyword>
<dbReference type="Proteomes" id="UP000075243">
    <property type="component" value="Chromosome 3"/>
</dbReference>
<dbReference type="InterPro" id="IPR044168">
    <property type="entry name" value="RISBZ3/4/5"/>
</dbReference>
<dbReference type="PANTHER" id="PTHR47693:SF1">
    <property type="entry name" value="BZIP TRANSCRIPTION FACTOR RISBZ3"/>
    <property type="match status" value="1"/>
</dbReference>
<accession>A0A151TSV3</accession>
<dbReference type="AlphaFoldDB" id="A0A151TSV3"/>
<proteinExistence type="predicted"/>
<keyword evidence="5" id="KW-0539">Nucleus</keyword>
<keyword evidence="3" id="KW-0238">DNA-binding</keyword>
<dbReference type="SUPFAM" id="SSF57959">
    <property type="entry name" value="Leucine zipper domain"/>
    <property type="match status" value="1"/>
</dbReference>
<evidence type="ECO:0000313" key="10">
    <source>
        <dbReference type="Proteomes" id="UP000075243"/>
    </source>
</evidence>
<dbReference type="Gene3D" id="1.20.5.170">
    <property type="match status" value="1"/>
</dbReference>
<dbReference type="GO" id="GO:0003677">
    <property type="term" value="F:DNA binding"/>
    <property type="evidence" value="ECO:0007669"/>
    <property type="project" value="UniProtKB-KW"/>
</dbReference>
<evidence type="ECO:0000259" key="8">
    <source>
        <dbReference type="PROSITE" id="PS50217"/>
    </source>
</evidence>
<name>A0A151TSV3_CAJCA</name>
<evidence type="ECO:0000256" key="3">
    <source>
        <dbReference type="ARBA" id="ARBA00023125"/>
    </source>
</evidence>
<comment type="subcellular location">
    <subcellularLocation>
        <location evidence="1">Nucleus</location>
    </subcellularLocation>
</comment>
<keyword evidence="10" id="KW-1185">Reference proteome</keyword>
<reference evidence="9 10" key="1">
    <citation type="journal article" date="2012" name="Nat. Biotechnol.">
        <title>Draft genome sequence of pigeonpea (Cajanus cajan), an orphan legume crop of resource-poor farmers.</title>
        <authorList>
            <person name="Varshney R.K."/>
            <person name="Chen W."/>
            <person name="Li Y."/>
            <person name="Bharti A.K."/>
            <person name="Saxena R.K."/>
            <person name="Schlueter J.A."/>
            <person name="Donoghue M.T."/>
            <person name="Azam S."/>
            <person name="Fan G."/>
            <person name="Whaley A.M."/>
            <person name="Farmer A.D."/>
            <person name="Sheridan J."/>
            <person name="Iwata A."/>
            <person name="Tuteja R."/>
            <person name="Penmetsa R.V."/>
            <person name="Wu W."/>
            <person name="Upadhyaya H.D."/>
            <person name="Yang S.P."/>
            <person name="Shah T."/>
            <person name="Saxena K.B."/>
            <person name="Michael T."/>
            <person name="McCombie W.R."/>
            <person name="Yang B."/>
            <person name="Zhang G."/>
            <person name="Yang H."/>
            <person name="Wang J."/>
            <person name="Spillane C."/>
            <person name="Cook D.R."/>
            <person name="May G.D."/>
            <person name="Xu X."/>
            <person name="Jackson S.A."/>
        </authorList>
    </citation>
    <scope>NUCLEOTIDE SEQUENCE [LARGE SCALE GENOMIC DNA]</scope>
    <source>
        <strain evidence="10">cv. Asha</strain>
    </source>
</reference>
<dbReference type="OrthoDB" id="1299653at2759"/>
<protein>
    <submittedName>
        <fullName evidence="9">Regulatory protein opaque-2</fullName>
    </submittedName>
</protein>
<dbReference type="SMART" id="SM00338">
    <property type="entry name" value="BRLZ"/>
    <property type="match status" value="1"/>
</dbReference>
<dbReference type="OMA" id="FNDASQH"/>
<dbReference type="GO" id="GO:0046983">
    <property type="term" value="F:protein dimerization activity"/>
    <property type="evidence" value="ECO:0007669"/>
    <property type="project" value="UniProtKB-ARBA"/>
</dbReference>